<sequence>MMNSNTTSNDDSSSRSRSSRSSSTIMATRKRRQRWQYWPRGRRKQQTSSCSNISSSRLIMMMSQLLLIVTISTILHSSSSSSLNDSLTVLVGCVQEANHRSSGSQRRMVMAVAEAFSTPLTAFNNYAMTSHPGRFRSSSRHYSHHSRCPSASSSLSCFNAISGATSSRQSSFLHNRNQGTSRNYFHSVATTIIANGHNSRILQQQQQQKAVTSLSLAMKATTRIDNLDATISSTSTSTDGANASSANSNNSNQANSNNNNNNQNSWLDRTTARLLDTPTTSTPQHNSEQQQQLHIPTSTTTTNNTTKPPTLLPLTPDDVNLITTLMTSHARRSTIESARVCEQLLKRVVEEVNRGNEDVRVTTKMYTVAMDAWAKSQRRPLPGSGAITNTNTPSSNNSNNSNPILSPPKNNHHQKQLQLHPQQQLTTTQRLTHSQLPLGAAAQRAHRIHTSLVKIFQSTKDPHLAPSTISYNAAINAWSKSYHPSAGEMAELLLGEMMREWRFGCGEVGTEEEEEWRLNHRVDEEEEDEEEEVDEEDEEVEKRNRGNERVKPDVVTFTAVIDAWVKCTALAHDYHYEQPPDAHNANNTTMRQEREDYVEWKRSQAEKADALTRRAATRAKQLLNLMIQLGHYDPERHNVTSTSDDNDAEDGESSLFNVDRCEPGMRPNCYTYSAVMNALAKSCSALRVMSSHGNSNNNNNNHNKYRDRGGTRREPRYDPAREAQNMLESMIEKHERYKERVGETDIWKNSGYARTSPHDDDWMLEDADDEEIGYDDDYIGSNSSYQRWMKESSPSSTADREANSHWFEPRPDELTFPPNTINYNSVLNAWSRASRYDPYSAIRAEKILLERMERPLSEGGDAVEPDALSYSLVIHAWLRGCRGNTAGYGPPPSSYRPRKRNYTDEERIHKAIEIVDRLDAWAREAHAHRMVGNGRSNSNESRKGDHFVEVDDDYSVEEPVDKKQSSSRSSSYTFRQHNKARDLDVEVYNSILVAFSREQGGDHAASVMKLLDRMERIADELDMPSVRPNQRSYNVALDVIAKSAMIANTSLSGYYYKDKKQSLDNKRPGQHFNPLFAGRAAESILSRMLARDFRPDAYTFASVLNTYQRIPNGKLDAALAADAVVRGMESLHLHGKIDQPPDVFHYTMVCACWSRSGEQGVAGERCSEILRHMQKRDLSGFPRVRPNIRTFNAVIDSHAYNGRVAEAEDMLLSMVDNYESSAARSMDGIEDEELPVRPDSFSFNTVIQQWSRTRTPEGGRRAEVILDRMLKFHHAGNADVRPDERSFSYIIYHYTKGAGRMAPDAPDRALKLLRKMVGMYRQGYTELMPSHYNRTNPIFAFTSVIDAHSVLRRNDSGVVGAELLESMTKLGEKLESLRPNTYACLSVLYGWSSCGSIDAGERASELLQRMEADMKDAASRGDESIMRTTQRCYILAQTAWARSQSERKATGALEVLHMMEKNYAEQNLEARPTVQAYSMVLNACAFADSVEVDGKIVKASPKQQMKAFQIAELIMSRLGKEPYPNVKSTSMTYGTFIKCCGRLDLPNNIAQESASRAFADCCQTGYVSDFVFTQLRYALPPEKFLNVLAKNGYKNLNSKGKSLSRDGKRIRPVRLDDLPDEWKRCVDRSAKRSNR</sequence>
<feature type="compositionally biased region" description="Low complexity" evidence="2">
    <location>
        <begin position="231"/>
        <end position="265"/>
    </location>
</feature>
<dbReference type="Proteomes" id="UP001224775">
    <property type="component" value="Unassembled WGS sequence"/>
</dbReference>
<keyword evidence="1" id="KW-0677">Repeat</keyword>
<feature type="compositionally biased region" description="Low complexity" evidence="2">
    <location>
        <begin position="1"/>
        <end position="24"/>
    </location>
</feature>
<dbReference type="Gene3D" id="1.25.40.10">
    <property type="entry name" value="Tetratricopeptide repeat domain"/>
    <property type="match status" value="4"/>
</dbReference>
<dbReference type="InterPro" id="IPR002885">
    <property type="entry name" value="PPR_rpt"/>
</dbReference>
<feature type="compositionally biased region" description="Low complexity" evidence="2">
    <location>
        <begin position="416"/>
        <end position="429"/>
    </location>
</feature>
<dbReference type="InterPro" id="IPR051222">
    <property type="entry name" value="PPR/CCM1_RNA-binding"/>
</dbReference>
<evidence type="ECO:0000313" key="4">
    <source>
        <dbReference type="Proteomes" id="UP001224775"/>
    </source>
</evidence>
<reference evidence="3" key="1">
    <citation type="submission" date="2023-06" db="EMBL/GenBank/DDBJ databases">
        <title>Survivors Of The Sea: Transcriptome response of Skeletonema marinoi to long-term dormancy.</title>
        <authorList>
            <person name="Pinder M.I.M."/>
            <person name="Kourtchenko O."/>
            <person name="Robertson E.K."/>
            <person name="Larsson T."/>
            <person name="Maumus F."/>
            <person name="Osuna-Cruz C.M."/>
            <person name="Vancaester E."/>
            <person name="Stenow R."/>
            <person name="Vandepoele K."/>
            <person name="Ploug H."/>
            <person name="Bruchert V."/>
            <person name="Godhe A."/>
            <person name="Topel M."/>
        </authorList>
    </citation>
    <scope>NUCLEOTIDE SEQUENCE</scope>
    <source>
        <strain evidence="3">R05AC</strain>
    </source>
</reference>
<feature type="region of interest" description="Disordered" evidence="2">
    <location>
        <begin position="231"/>
        <end position="315"/>
    </location>
</feature>
<feature type="compositionally biased region" description="Basic and acidic residues" evidence="2">
    <location>
        <begin position="704"/>
        <end position="717"/>
    </location>
</feature>
<dbReference type="NCBIfam" id="TIGR00756">
    <property type="entry name" value="PPR"/>
    <property type="match status" value="1"/>
</dbReference>
<proteinExistence type="predicted"/>
<gene>
    <name evidence="3" type="ORF">QTG54_011717</name>
</gene>
<dbReference type="PANTHER" id="PTHR47942:SF63">
    <property type="entry name" value="PENTATRICOPEPTIDE REPEAT-CONTAINING PROTEIN"/>
    <property type="match status" value="1"/>
</dbReference>
<feature type="compositionally biased region" description="Acidic residues" evidence="2">
    <location>
        <begin position="524"/>
        <end position="539"/>
    </location>
</feature>
<evidence type="ECO:0000256" key="2">
    <source>
        <dbReference type="SAM" id="MobiDB-lite"/>
    </source>
</evidence>
<comment type="caution">
    <text evidence="3">The sequence shown here is derived from an EMBL/GenBank/DDBJ whole genome shotgun (WGS) entry which is preliminary data.</text>
</comment>
<feature type="region of interest" description="Disordered" evidence="2">
    <location>
        <begin position="1"/>
        <end position="50"/>
    </location>
</feature>
<accession>A0AAD8Y235</accession>
<feature type="region of interest" description="Disordered" evidence="2">
    <location>
        <begin position="519"/>
        <end position="546"/>
    </location>
</feature>
<feature type="region of interest" description="Disordered" evidence="2">
    <location>
        <begin position="377"/>
        <end position="429"/>
    </location>
</feature>
<feature type="compositionally biased region" description="Low complexity" evidence="2">
    <location>
        <begin position="388"/>
        <end position="409"/>
    </location>
</feature>
<feature type="region of interest" description="Disordered" evidence="2">
    <location>
        <begin position="691"/>
        <end position="717"/>
    </location>
</feature>
<protein>
    <submittedName>
        <fullName evidence="3">Pentatricopeptide repeat-containing protein</fullName>
    </submittedName>
</protein>
<dbReference type="EMBL" id="JATAAI010000025">
    <property type="protein sequence ID" value="KAK1737431.1"/>
    <property type="molecule type" value="Genomic_DNA"/>
</dbReference>
<feature type="compositionally biased region" description="Low complexity" evidence="2">
    <location>
        <begin position="691"/>
        <end position="702"/>
    </location>
</feature>
<feature type="compositionally biased region" description="Basic residues" evidence="2">
    <location>
        <begin position="28"/>
        <end position="45"/>
    </location>
</feature>
<feature type="compositionally biased region" description="Basic and acidic residues" evidence="2">
    <location>
        <begin position="940"/>
        <end position="949"/>
    </location>
</feature>
<evidence type="ECO:0000256" key="1">
    <source>
        <dbReference type="ARBA" id="ARBA00022737"/>
    </source>
</evidence>
<feature type="compositionally biased region" description="Low complexity" evidence="2">
    <location>
        <begin position="296"/>
        <end position="315"/>
    </location>
</feature>
<organism evidence="3 4">
    <name type="scientific">Skeletonema marinoi</name>
    <dbReference type="NCBI Taxonomy" id="267567"/>
    <lineage>
        <taxon>Eukaryota</taxon>
        <taxon>Sar</taxon>
        <taxon>Stramenopiles</taxon>
        <taxon>Ochrophyta</taxon>
        <taxon>Bacillariophyta</taxon>
        <taxon>Coscinodiscophyceae</taxon>
        <taxon>Thalassiosirophycidae</taxon>
        <taxon>Thalassiosirales</taxon>
        <taxon>Skeletonemataceae</taxon>
        <taxon>Skeletonema</taxon>
        <taxon>Skeletonema marinoi-dohrnii complex</taxon>
    </lineage>
</organism>
<keyword evidence="4" id="KW-1185">Reference proteome</keyword>
<name>A0AAD8Y235_9STRA</name>
<feature type="compositionally biased region" description="Polar residues" evidence="2">
    <location>
        <begin position="277"/>
        <end position="295"/>
    </location>
</feature>
<feature type="region of interest" description="Disordered" evidence="2">
    <location>
        <begin position="932"/>
        <end position="976"/>
    </location>
</feature>
<evidence type="ECO:0000313" key="3">
    <source>
        <dbReference type="EMBL" id="KAK1737431.1"/>
    </source>
</evidence>
<dbReference type="InterPro" id="IPR011990">
    <property type="entry name" value="TPR-like_helical_dom_sf"/>
</dbReference>
<dbReference type="PANTHER" id="PTHR47942">
    <property type="entry name" value="TETRATRICOPEPTIDE REPEAT (TPR)-LIKE SUPERFAMILY PROTEIN-RELATED"/>
    <property type="match status" value="1"/>
</dbReference>